<reference evidence="3" key="1">
    <citation type="submission" date="2016-10" db="EMBL/GenBank/DDBJ databases">
        <authorList>
            <person name="de Groot N.N."/>
        </authorList>
    </citation>
    <scope>NUCLEOTIDE SEQUENCE</scope>
</reference>
<dbReference type="EMBL" id="FPHT01000277">
    <property type="protein sequence ID" value="SFV82881.1"/>
    <property type="molecule type" value="Genomic_DNA"/>
</dbReference>
<evidence type="ECO:0000313" key="1">
    <source>
        <dbReference type="EMBL" id="SFV78831.1"/>
    </source>
</evidence>
<accession>A0A1W1DNE5</accession>
<dbReference type="AlphaFoldDB" id="A0A1W1DNE5"/>
<organism evidence="3">
    <name type="scientific">hydrothermal vent metagenome</name>
    <dbReference type="NCBI Taxonomy" id="652676"/>
    <lineage>
        <taxon>unclassified sequences</taxon>
        <taxon>metagenomes</taxon>
        <taxon>ecological metagenomes</taxon>
    </lineage>
</organism>
<evidence type="ECO:0000313" key="3">
    <source>
        <dbReference type="EMBL" id="SFV82881.1"/>
    </source>
</evidence>
<proteinExistence type="predicted"/>
<dbReference type="EMBL" id="FPHV01000229">
    <property type="protein sequence ID" value="SFV82793.1"/>
    <property type="molecule type" value="Genomic_DNA"/>
</dbReference>
<name>A0A1W1DNE5_9ZZZZ</name>
<evidence type="ECO:0008006" key="4">
    <source>
        <dbReference type="Google" id="ProtNLM"/>
    </source>
</evidence>
<dbReference type="EMBL" id="FPHS01000041">
    <property type="protein sequence ID" value="SFV78831.1"/>
    <property type="molecule type" value="Genomic_DNA"/>
</dbReference>
<dbReference type="GO" id="GO:0009055">
    <property type="term" value="F:electron transfer activity"/>
    <property type="evidence" value="ECO:0007669"/>
    <property type="project" value="InterPro"/>
</dbReference>
<dbReference type="InterPro" id="IPR036909">
    <property type="entry name" value="Cyt_c-like_dom_sf"/>
</dbReference>
<gene>
    <name evidence="1" type="ORF">MNB_SUP05-11-793</name>
    <name evidence="3" type="ORF">MNB_SUP05-12-348</name>
    <name evidence="2" type="ORF">MNB_SUP05-6-61</name>
</gene>
<protein>
    <recommendedName>
        <fullName evidence="4">Cytochrome c domain-containing protein</fullName>
    </recommendedName>
</protein>
<dbReference type="GO" id="GO:0020037">
    <property type="term" value="F:heme binding"/>
    <property type="evidence" value="ECO:0007669"/>
    <property type="project" value="InterPro"/>
</dbReference>
<sequence length="82" mass="9499">MVATFSSTNAANIIDGEILYKESCIECHESNPSKEMLIFSMKKLKNKIYGCVGQLNLPWNDQDVDDTAEYLDVKFFHFDEWQ</sequence>
<dbReference type="SUPFAM" id="SSF46626">
    <property type="entry name" value="Cytochrome c"/>
    <property type="match status" value="1"/>
</dbReference>
<evidence type="ECO:0000313" key="2">
    <source>
        <dbReference type="EMBL" id="SFV82793.1"/>
    </source>
</evidence>